<feature type="compositionally biased region" description="Basic and acidic residues" evidence="1">
    <location>
        <begin position="179"/>
        <end position="197"/>
    </location>
</feature>
<keyword evidence="5" id="KW-1185">Reference proteome</keyword>
<dbReference type="RefSeq" id="WP_067560238.1">
    <property type="nucleotide sequence ID" value="NZ_LPXN01000171.1"/>
</dbReference>
<sequence length="206" mass="23629">MARLARMKLVIPIKRISHTHPPEYTARAVGVGLAWAFTPLIGMQMFTVLITWWVAKRFFNWHFSLIVAAAWTWITNVATLIPSYYLFYVTGELLLGRWHTVAAYDSFANQYESETAIAETLSWWDSTLHFIDVLTSWGQSMLIGCLPFVVVFGWFGYKWSLAFVIRHRAARASRQAAKRESALAKKVKDGLESRPGRDYGPLHSER</sequence>
<organism evidence="4 5">
    <name type="scientific">Oceanibaculum pacificum</name>
    <dbReference type="NCBI Taxonomy" id="580166"/>
    <lineage>
        <taxon>Bacteria</taxon>
        <taxon>Pseudomonadati</taxon>
        <taxon>Pseudomonadota</taxon>
        <taxon>Alphaproteobacteria</taxon>
        <taxon>Rhodospirillales</taxon>
        <taxon>Oceanibaculaceae</taxon>
        <taxon>Oceanibaculum</taxon>
    </lineage>
</organism>
<gene>
    <name evidence="4" type="ORF">AUP43_03955</name>
</gene>
<comment type="caution">
    <text evidence="4">The sequence shown here is derived from an EMBL/GenBank/DDBJ whole genome shotgun (WGS) entry which is preliminary data.</text>
</comment>
<feature type="domain" description="DUF2062" evidence="3">
    <location>
        <begin position="21"/>
        <end position="171"/>
    </location>
</feature>
<protein>
    <recommendedName>
        <fullName evidence="3">DUF2062 domain-containing protein</fullName>
    </recommendedName>
</protein>
<keyword evidence="2" id="KW-1133">Transmembrane helix</keyword>
<evidence type="ECO:0000313" key="4">
    <source>
        <dbReference type="EMBL" id="KZC98341.1"/>
    </source>
</evidence>
<evidence type="ECO:0000259" key="3">
    <source>
        <dbReference type="Pfam" id="PF09835"/>
    </source>
</evidence>
<keyword evidence="2" id="KW-0812">Transmembrane</keyword>
<dbReference type="InterPro" id="IPR018639">
    <property type="entry name" value="DUF2062"/>
</dbReference>
<feature type="transmembrane region" description="Helical" evidence="2">
    <location>
        <begin position="33"/>
        <end position="55"/>
    </location>
</feature>
<reference evidence="4 5" key="1">
    <citation type="submission" date="2015-12" db="EMBL/GenBank/DDBJ databases">
        <title>Genome sequence of Oceanibaculum pacificum MCCC 1A02656.</title>
        <authorList>
            <person name="Lu L."/>
            <person name="Lai Q."/>
            <person name="Shao Z."/>
            <person name="Qian P."/>
        </authorList>
    </citation>
    <scope>NUCLEOTIDE SEQUENCE [LARGE SCALE GENOMIC DNA]</scope>
    <source>
        <strain evidence="4 5">MCCC 1A02656</strain>
    </source>
</reference>
<dbReference type="EMBL" id="LPXN01000171">
    <property type="protein sequence ID" value="KZC98341.1"/>
    <property type="molecule type" value="Genomic_DNA"/>
</dbReference>
<dbReference type="AlphaFoldDB" id="A0A154VAF5"/>
<keyword evidence="2" id="KW-0472">Membrane</keyword>
<dbReference type="OrthoDB" id="9794343at2"/>
<accession>A0A154VAF5</accession>
<dbReference type="Pfam" id="PF09835">
    <property type="entry name" value="DUF2062"/>
    <property type="match status" value="1"/>
</dbReference>
<feature type="region of interest" description="Disordered" evidence="1">
    <location>
        <begin position="179"/>
        <end position="206"/>
    </location>
</feature>
<feature type="transmembrane region" description="Helical" evidence="2">
    <location>
        <begin position="141"/>
        <end position="165"/>
    </location>
</feature>
<evidence type="ECO:0000313" key="5">
    <source>
        <dbReference type="Proteomes" id="UP000076400"/>
    </source>
</evidence>
<dbReference type="STRING" id="580166.AUP43_03955"/>
<proteinExistence type="predicted"/>
<dbReference type="Proteomes" id="UP000076400">
    <property type="component" value="Unassembled WGS sequence"/>
</dbReference>
<evidence type="ECO:0000256" key="1">
    <source>
        <dbReference type="SAM" id="MobiDB-lite"/>
    </source>
</evidence>
<name>A0A154VAF5_9PROT</name>
<feature type="transmembrane region" description="Helical" evidence="2">
    <location>
        <begin position="62"/>
        <end position="87"/>
    </location>
</feature>
<evidence type="ECO:0000256" key="2">
    <source>
        <dbReference type="SAM" id="Phobius"/>
    </source>
</evidence>